<keyword evidence="2 6" id="KW-0328">Glycosyltransferase</keyword>
<dbReference type="AlphaFoldDB" id="A0ABD6AQJ2"/>
<keyword evidence="7" id="KW-1185">Reference proteome</keyword>
<evidence type="ECO:0000256" key="2">
    <source>
        <dbReference type="ARBA" id="ARBA00022676"/>
    </source>
</evidence>
<dbReference type="EMBL" id="JBHUDC010000001">
    <property type="protein sequence ID" value="MFD1511872.1"/>
    <property type="molecule type" value="Genomic_DNA"/>
</dbReference>
<evidence type="ECO:0000256" key="3">
    <source>
        <dbReference type="ARBA" id="ARBA00022679"/>
    </source>
</evidence>
<accession>A0ABD6AQJ2</accession>
<dbReference type="SUPFAM" id="SSF53448">
    <property type="entry name" value="Nucleotide-diphospho-sugar transferases"/>
    <property type="match status" value="1"/>
</dbReference>
<gene>
    <name evidence="6" type="ORF">ACFSBT_01090</name>
</gene>
<dbReference type="GO" id="GO:0016757">
    <property type="term" value="F:glycosyltransferase activity"/>
    <property type="evidence" value="ECO:0007669"/>
    <property type="project" value="UniProtKB-KW"/>
</dbReference>
<dbReference type="PANTHER" id="PTHR43179">
    <property type="entry name" value="RHAMNOSYLTRANSFERASE WBBL"/>
    <property type="match status" value="1"/>
</dbReference>
<sequence>MKLSVVVPTLNGREHLGRCLDSLATHAPDVETVVVNGPSVDGTTGMVRDRPEVDVLVEIDERNVNVARNAGAERTTGDAVAFLDYAFTVEAGWADAIDEALGGTAGSHRASGHGPDLPAVVTGPVHRSMRGGHSGDTAERRRIRGRQVTYFAGGNVAFEREALDAIDGFDEYLLTGGARDAAHRLAAVDATVEWVPEMGVRREEATAEIRQPSLRADGGQHNRDWYWRYRSLAYRLAKNYGTHSSWRVARHAIGDGASALADVARGDGALSGWGANGRDVLVGSVVGLKDGAVARLRDRSPVRNPSGLSDRGDRAVSIHDRRE</sequence>
<dbReference type="InterPro" id="IPR001173">
    <property type="entry name" value="Glyco_trans_2-like"/>
</dbReference>
<dbReference type="Gene3D" id="3.90.550.10">
    <property type="entry name" value="Spore Coat Polysaccharide Biosynthesis Protein SpsA, Chain A"/>
    <property type="match status" value="1"/>
</dbReference>
<dbReference type="RefSeq" id="WP_250871853.1">
    <property type="nucleotide sequence ID" value="NZ_JALXFV010000001.1"/>
</dbReference>
<dbReference type="CDD" id="cd00761">
    <property type="entry name" value="Glyco_tranf_GTA_type"/>
    <property type="match status" value="1"/>
</dbReference>
<feature type="compositionally biased region" description="Basic and acidic residues" evidence="4">
    <location>
        <begin position="310"/>
        <end position="323"/>
    </location>
</feature>
<name>A0ABD6AQJ2_9EURY</name>
<dbReference type="Pfam" id="PF00535">
    <property type="entry name" value="Glycos_transf_2"/>
    <property type="match status" value="1"/>
</dbReference>
<reference evidence="6 7" key="1">
    <citation type="journal article" date="2019" name="Int. J. Syst. Evol. Microbiol.">
        <title>The Global Catalogue of Microorganisms (GCM) 10K type strain sequencing project: providing services to taxonomists for standard genome sequencing and annotation.</title>
        <authorList>
            <consortium name="The Broad Institute Genomics Platform"/>
            <consortium name="The Broad Institute Genome Sequencing Center for Infectious Disease"/>
            <person name="Wu L."/>
            <person name="Ma J."/>
        </authorList>
    </citation>
    <scope>NUCLEOTIDE SEQUENCE [LARGE SCALE GENOMIC DNA]</scope>
    <source>
        <strain evidence="6 7">CGMCC 1.12563</strain>
    </source>
</reference>
<dbReference type="EC" id="2.4.-.-" evidence="6"/>
<dbReference type="Proteomes" id="UP001597187">
    <property type="component" value="Unassembled WGS sequence"/>
</dbReference>
<evidence type="ECO:0000313" key="6">
    <source>
        <dbReference type="EMBL" id="MFD1511872.1"/>
    </source>
</evidence>
<proteinExistence type="inferred from homology"/>
<feature type="domain" description="Glycosyltransferase 2-like" evidence="5">
    <location>
        <begin position="4"/>
        <end position="93"/>
    </location>
</feature>
<evidence type="ECO:0000313" key="7">
    <source>
        <dbReference type="Proteomes" id="UP001597187"/>
    </source>
</evidence>
<protein>
    <submittedName>
        <fullName evidence="6">Glycosyltransferase family 2 protein</fullName>
        <ecNumber evidence="6">2.4.-.-</ecNumber>
    </submittedName>
</protein>
<dbReference type="InterPro" id="IPR029044">
    <property type="entry name" value="Nucleotide-diphossugar_trans"/>
</dbReference>
<comment type="similarity">
    <text evidence="1">Belongs to the glycosyltransferase 2 family.</text>
</comment>
<keyword evidence="3 6" id="KW-0808">Transferase</keyword>
<evidence type="ECO:0000259" key="5">
    <source>
        <dbReference type="Pfam" id="PF00535"/>
    </source>
</evidence>
<evidence type="ECO:0000256" key="4">
    <source>
        <dbReference type="SAM" id="MobiDB-lite"/>
    </source>
</evidence>
<feature type="region of interest" description="Disordered" evidence="4">
    <location>
        <begin position="299"/>
        <end position="323"/>
    </location>
</feature>
<organism evidence="6 7">
    <name type="scientific">Halomarina rubra</name>
    <dbReference type="NCBI Taxonomy" id="2071873"/>
    <lineage>
        <taxon>Archaea</taxon>
        <taxon>Methanobacteriati</taxon>
        <taxon>Methanobacteriota</taxon>
        <taxon>Stenosarchaea group</taxon>
        <taxon>Halobacteria</taxon>
        <taxon>Halobacteriales</taxon>
        <taxon>Natronomonadaceae</taxon>
        <taxon>Halomarina</taxon>
    </lineage>
</organism>
<dbReference type="PANTHER" id="PTHR43179:SF12">
    <property type="entry name" value="GALACTOFURANOSYLTRANSFERASE GLFT2"/>
    <property type="match status" value="1"/>
</dbReference>
<comment type="caution">
    <text evidence="6">The sequence shown here is derived from an EMBL/GenBank/DDBJ whole genome shotgun (WGS) entry which is preliminary data.</text>
</comment>
<evidence type="ECO:0000256" key="1">
    <source>
        <dbReference type="ARBA" id="ARBA00006739"/>
    </source>
</evidence>